<feature type="domain" description="Mce/MlaD" evidence="8">
    <location>
        <begin position="305"/>
        <end position="398"/>
    </location>
</feature>
<dbReference type="Proteomes" id="UP001607157">
    <property type="component" value="Unassembled WGS sequence"/>
</dbReference>
<reference evidence="9 10" key="1">
    <citation type="submission" date="2024-10" db="EMBL/GenBank/DDBJ databases">
        <authorList>
            <person name="Yang X.-N."/>
        </authorList>
    </citation>
    <scope>NUCLEOTIDE SEQUENCE [LARGE SCALE GENOMIC DNA]</scope>
    <source>
        <strain evidence="9 10">CAU 1059</strain>
    </source>
</reference>
<evidence type="ECO:0000256" key="5">
    <source>
        <dbReference type="ARBA" id="ARBA00022989"/>
    </source>
</evidence>
<keyword evidence="2" id="KW-1003">Cell membrane</keyword>
<protein>
    <submittedName>
        <fullName evidence="9">Intermembrane transport protein PqiB</fullName>
    </submittedName>
</protein>
<dbReference type="RefSeq" id="WP_377173171.1">
    <property type="nucleotide sequence ID" value="NZ_JBHTJC010000007.1"/>
</dbReference>
<comment type="subcellular location">
    <subcellularLocation>
        <location evidence="1">Cell inner membrane</location>
    </subcellularLocation>
</comment>
<evidence type="ECO:0000259" key="8">
    <source>
        <dbReference type="Pfam" id="PF02470"/>
    </source>
</evidence>
<keyword evidence="3" id="KW-0997">Cell inner membrane</keyword>
<dbReference type="PANTHER" id="PTHR30462">
    <property type="entry name" value="INTERMEMBRANE TRANSPORT PROTEIN PQIB-RELATED"/>
    <property type="match status" value="1"/>
</dbReference>
<dbReference type="InterPro" id="IPR003399">
    <property type="entry name" value="Mce/MlaD"/>
</dbReference>
<evidence type="ECO:0000313" key="10">
    <source>
        <dbReference type="Proteomes" id="UP001607157"/>
    </source>
</evidence>
<gene>
    <name evidence="9" type="ORF">ACGRVM_15685</name>
</gene>
<dbReference type="PANTHER" id="PTHR30462:SF0">
    <property type="entry name" value="INTERMEMBRANE TRANSPORT PROTEIN YEBT"/>
    <property type="match status" value="1"/>
</dbReference>
<feature type="domain" description="Mce/MlaD" evidence="8">
    <location>
        <begin position="50"/>
        <end position="125"/>
    </location>
</feature>
<keyword evidence="10" id="KW-1185">Reference proteome</keyword>
<organism evidence="9 10">
    <name type="scientific">Roseovarius aquimarinus</name>
    <dbReference type="NCBI Taxonomy" id="1229156"/>
    <lineage>
        <taxon>Bacteria</taxon>
        <taxon>Pseudomonadati</taxon>
        <taxon>Pseudomonadota</taxon>
        <taxon>Alphaproteobacteria</taxon>
        <taxon>Rhodobacterales</taxon>
        <taxon>Roseobacteraceae</taxon>
        <taxon>Roseovarius</taxon>
    </lineage>
</organism>
<comment type="caution">
    <text evidence="9">The sequence shown here is derived from an EMBL/GenBank/DDBJ whole genome shotgun (WGS) entry which is preliminary data.</text>
</comment>
<keyword evidence="6 7" id="KW-0472">Membrane</keyword>
<dbReference type="EMBL" id="JBIHMM010000006">
    <property type="protein sequence ID" value="MFH0255348.1"/>
    <property type="molecule type" value="Genomic_DNA"/>
</dbReference>
<keyword evidence="4 7" id="KW-0812">Transmembrane</keyword>
<evidence type="ECO:0000256" key="6">
    <source>
        <dbReference type="ARBA" id="ARBA00023136"/>
    </source>
</evidence>
<sequence length="697" mass="73036">MTETNGTPPPPPIKAAKGSPFRRISVIWLVPLIAFVAVIAVAIRTYLDQGPLIQISFENASGISAGSTELHYRDVTVGMVEEVGFSEGLGSVIVSVRLHNDVADYVDAGAQFWVVRPEVTAQGVSGLDTVLSGVYLEGIWDSEPDGLVTEFTGRPDAPLQRLNDEGLLLTLRAGNGVSLTEGAPIIYQGLNVGKVGKPRISADGSTAEAEAIIFSPHDRLVDSATRFWDTSGFSFSLGPGGAVLDFSSVASLISGGVSFGTLVSGGEPLDAGASVTVHADEATARANLFSGDEGETLNISAVFEENIAGLSVDAPVELAGLNIGRVSSLNGLVDPERFGDNRVRLVATMAIRPGKLGLEGTQTREAALAFLEDRVENGLRARLATTSILTGGLKVELIEAPDAPPAEIEELGDSGLRIPTTESDISDVSATAEGVFQRINNLPVEEVMNQAITLLGNINALITSEGVRNAPENLNGLLADARGAINSEDVRALPGQINEAVDQLATLIEGFNQAALADRLGKALDDAAEAAQSVNTAVEGVPELVARIEGVASNVEEVALDEMAGQVTELLTTVDSFLNQQSTRELPESLNGALTELSGVLEELRNSGVVETAKDTLNSASNAADTFADASRELPRLIEQARLVLSQAGTTIEGYQANNGLGRDARNALREIERAAQAVSSLARAIERNPNSLLTGR</sequence>
<evidence type="ECO:0000256" key="2">
    <source>
        <dbReference type="ARBA" id="ARBA00022475"/>
    </source>
</evidence>
<dbReference type="Pfam" id="PF02470">
    <property type="entry name" value="MlaD"/>
    <property type="match status" value="2"/>
</dbReference>
<proteinExistence type="predicted"/>
<feature type="transmembrane region" description="Helical" evidence="7">
    <location>
        <begin position="26"/>
        <end position="47"/>
    </location>
</feature>
<evidence type="ECO:0000256" key="4">
    <source>
        <dbReference type="ARBA" id="ARBA00022692"/>
    </source>
</evidence>
<accession>A0ABW7IBE6</accession>
<evidence type="ECO:0000256" key="3">
    <source>
        <dbReference type="ARBA" id="ARBA00022519"/>
    </source>
</evidence>
<evidence type="ECO:0000256" key="7">
    <source>
        <dbReference type="SAM" id="Phobius"/>
    </source>
</evidence>
<dbReference type="InterPro" id="IPR051800">
    <property type="entry name" value="PqiA-PqiB_transport"/>
</dbReference>
<evidence type="ECO:0000313" key="9">
    <source>
        <dbReference type="EMBL" id="MFH0255348.1"/>
    </source>
</evidence>
<keyword evidence="5 7" id="KW-1133">Transmembrane helix</keyword>
<name>A0ABW7IBE6_9RHOB</name>
<evidence type="ECO:0000256" key="1">
    <source>
        <dbReference type="ARBA" id="ARBA00004533"/>
    </source>
</evidence>